<comment type="caution">
    <text evidence="8">The sequence shown here is derived from an EMBL/GenBank/DDBJ whole genome shotgun (WGS) entry which is preliminary data.</text>
</comment>
<dbReference type="PROSITE" id="PS50052">
    <property type="entry name" value="GUANYLATE_KINASE_2"/>
    <property type="match status" value="1"/>
</dbReference>
<dbReference type="OrthoDB" id="341217at2"/>
<evidence type="ECO:0000256" key="5">
    <source>
        <dbReference type="ARBA" id="ARBA00022840"/>
    </source>
</evidence>
<dbReference type="GO" id="GO:0006015">
    <property type="term" value="P:5-phosphoribose 1-diphosphate biosynthetic process"/>
    <property type="evidence" value="ECO:0007669"/>
    <property type="project" value="UniProtKB-UniRule"/>
</dbReference>
<dbReference type="SMART" id="SM00072">
    <property type="entry name" value="GuKc"/>
    <property type="match status" value="1"/>
</dbReference>
<evidence type="ECO:0000256" key="2">
    <source>
        <dbReference type="ARBA" id="ARBA00005069"/>
    </source>
</evidence>
<dbReference type="HAMAP" id="MF_00836">
    <property type="entry name" value="PhnN"/>
    <property type="match status" value="1"/>
</dbReference>
<evidence type="ECO:0000313" key="8">
    <source>
        <dbReference type="EMBL" id="OEE38130.1"/>
    </source>
</evidence>
<proteinExistence type="inferred from homology"/>
<dbReference type="AlphaFoldDB" id="A0A1E5BK83"/>
<dbReference type="GO" id="GO:0033863">
    <property type="term" value="F:ribose 1,5-bisphosphate phosphokinase activity"/>
    <property type="evidence" value="ECO:0007669"/>
    <property type="project" value="UniProtKB-UniRule"/>
</dbReference>
<sequence>MAKLFYVLGASGAGKDSIMDALRSVFCDQLMVAHRYITRPASAGSENHIALSEEEFSLRIQRNLFTMHWHANGYCYGVGREVDHWLSEGLNVMVNGSRAYLPTAKQKYGSRLQVVWITVSPDILQQRLIKRGRENRTEIVQRLERAVQYDEVRPNDAILLNNSGTLQETVAQFSRQMDNQPNARLFG</sequence>
<keyword evidence="3 6" id="KW-0808">Transferase</keyword>
<protein>
    <recommendedName>
        <fullName evidence="6">Ribose 1,5-bisphosphate phosphokinase PhnN</fullName>
        <ecNumber evidence="6">2.7.4.23</ecNumber>
    </recommendedName>
    <alternativeName>
        <fullName evidence="6">Ribose 1,5-bisphosphokinase</fullName>
    </alternativeName>
</protein>
<gene>
    <name evidence="6" type="primary">phnN</name>
    <name evidence="8" type="ORF">A1QO_16415</name>
</gene>
<dbReference type="EMBL" id="AJYQ02000003">
    <property type="protein sequence ID" value="OEE38130.1"/>
    <property type="molecule type" value="Genomic_DNA"/>
</dbReference>
<dbReference type="Proteomes" id="UP000094741">
    <property type="component" value="Unassembled WGS sequence"/>
</dbReference>
<evidence type="ECO:0000259" key="7">
    <source>
        <dbReference type="PROSITE" id="PS50052"/>
    </source>
</evidence>
<dbReference type="UniPathway" id="UPA00087">
    <property type="reaction ID" value="UER00175"/>
</dbReference>
<dbReference type="InterPro" id="IPR012699">
    <property type="entry name" value="PhnN"/>
</dbReference>
<comment type="function">
    <text evidence="6">Catalyzes the phosphorylation of ribose 1,5-bisphosphate to 5-phospho-D-ribosyl alpha-1-diphosphate (PRPP).</text>
</comment>
<dbReference type="RefSeq" id="WP_017036618.1">
    <property type="nucleotide sequence ID" value="NZ_AJYQ02000003.1"/>
</dbReference>
<dbReference type="GO" id="GO:0019634">
    <property type="term" value="P:organic phosphonate metabolic process"/>
    <property type="evidence" value="ECO:0007669"/>
    <property type="project" value="UniProtKB-UniRule"/>
</dbReference>
<dbReference type="Pfam" id="PF00625">
    <property type="entry name" value="Guanylate_kin"/>
    <property type="match status" value="1"/>
</dbReference>
<evidence type="ECO:0000256" key="3">
    <source>
        <dbReference type="ARBA" id="ARBA00022679"/>
    </source>
</evidence>
<comment type="pathway">
    <text evidence="2 6">Metabolic intermediate biosynthesis; 5-phospho-alpha-D-ribose 1-diphosphate biosynthesis; 5-phospho-alpha-D-ribose 1-diphosphate from D-ribose 5-phosphate (route II): step 3/3.</text>
</comment>
<dbReference type="STRING" id="1187848.A1QO_16415"/>
<evidence type="ECO:0000256" key="4">
    <source>
        <dbReference type="ARBA" id="ARBA00022741"/>
    </source>
</evidence>
<accession>A0A1E5BK83</accession>
<evidence type="ECO:0000313" key="9">
    <source>
        <dbReference type="Proteomes" id="UP000094741"/>
    </source>
</evidence>
<dbReference type="InterPro" id="IPR027417">
    <property type="entry name" value="P-loop_NTPase"/>
</dbReference>
<dbReference type="Gene3D" id="3.40.50.300">
    <property type="entry name" value="P-loop containing nucleotide triphosphate hydrolases"/>
    <property type="match status" value="1"/>
</dbReference>
<dbReference type="GO" id="GO:0005524">
    <property type="term" value="F:ATP binding"/>
    <property type="evidence" value="ECO:0007669"/>
    <property type="project" value="UniProtKB-KW"/>
</dbReference>
<organism evidence="8 9">
    <name type="scientific">Vibrio genomosp. F10 str. ZF-129</name>
    <dbReference type="NCBI Taxonomy" id="1187848"/>
    <lineage>
        <taxon>Bacteria</taxon>
        <taxon>Pseudomonadati</taxon>
        <taxon>Pseudomonadota</taxon>
        <taxon>Gammaproteobacteria</taxon>
        <taxon>Vibrionales</taxon>
        <taxon>Vibrionaceae</taxon>
        <taxon>Vibrio</taxon>
    </lineage>
</organism>
<dbReference type="NCBIfam" id="NF007485">
    <property type="entry name" value="PRK10078.1"/>
    <property type="match status" value="1"/>
</dbReference>
<dbReference type="InterPro" id="IPR008144">
    <property type="entry name" value="Guanylate_kin-like_dom"/>
</dbReference>
<comment type="catalytic activity">
    <reaction evidence="1 6">
        <text>alpha-D-ribose 1,5-bisphosphate + ATP = 5-phospho-alpha-D-ribose 1-diphosphate + ADP</text>
        <dbReference type="Rhea" id="RHEA:20109"/>
        <dbReference type="ChEBI" id="CHEBI:30616"/>
        <dbReference type="ChEBI" id="CHEBI:58017"/>
        <dbReference type="ChEBI" id="CHEBI:68688"/>
        <dbReference type="ChEBI" id="CHEBI:456216"/>
        <dbReference type="EC" id="2.7.4.23"/>
    </reaction>
</comment>
<keyword evidence="8" id="KW-0418">Kinase</keyword>
<name>A0A1E5BK83_9VIBR</name>
<keyword evidence="5 6" id="KW-0067">ATP-binding</keyword>
<dbReference type="eggNOG" id="COG3709">
    <property type="taxonomic scope" value="Bacteria"/>
</dbReference>
<dbReference type="EC" id="2.7.4.23" evidence="6"/>
<dbReference type="InterPro" id="IPR008145">
    <property type="entry name" value="GK/Ca_channel_bsu"/>
</dbReference>
<dbReference type="NCBIfam" id="TIGR02322">
    <property type="entry name" value="phosphon_PhnN"/>
    <property type="match status" value="1"/>
</dbReference>
<comment type="similarity">
    <text evidence="6">Belongs to the ribose 1,5-bisphosphokinase family.</text>
</comment>
<reference evidence="8 9" key="1">
    <citation type="journal article" date="2012" name="Science">
        <title>Ecological populations of bacteria act as socially cohesive units of antibiotic production and resistance.</title>
        <authorList>
            <person name="Cordero O.X."/>
            <person name="Wildschutte H."/>
            <person name="Kirkup B."/>
            <person name="Proehl S."/>
            <person name="Ngo L."/>
            <person name="Hussain F."/>
            <person name="Le Roux F."/>
            <person name="Mincer T."/>
            <person name="Polz M.F."/>
        </authorList>
    </citation>
    <scope>NUCLEOTIDE SEQUENCE [LARGE SCALE GENOMIC DNA]</scope>
    <source>
        <strain evidence="8 9">ZF-129</strain>
    </source>
</reference>
<feature type="domain" description="Guanylate kinase-like" evidence="7">
    <location>
        <begin position="2"/>
        <end position="178"/>
    </location>
</feature>
<evidence type="ECO:0000256" key="1">
    <source>
        <dbReference type="ARBA" id="ARBA00000373"/>
    </source>
</evidence>
<dbReference type="SUPFAM" id="SSF52540">
    <property type="entry name" value="P-loop containing nucleoside triphosphate hydrolases"/>
    <property type="match status" value="1"/>
</dbReference>
<evidence type="ECO:0000256" key="6">
    <source>
        <dbReference type="HAMAP-Rule" id="MF_00836"/>
    </source>
</evidence>
<comment type="caution">
    <text evidence="6">Lacks conserved residue(s) required for the propagation of feature annotation.</text>
</comment>
<keyword evidence="4 6" id="KW-0547">Nucleotide-binding</keyword>